<accession>A0A382DQI7</accession>
<dbReference type="EMBL" id="UINC01040503">
    <property type="protein sequence ID" value="SVB40469.1"/>
    <property type="molecule type" value="Genomic_DNA"/>
</dbReference>
<organism evidence="2">
    <name type="scientific">marine metagenome</name>
    <dbReference type="NCBI Taxonomy" id="408172"/>
    <lineage>
        <taxon>unclassified sequences</taxon>
        <taxon>metagenomes</taxon>
        <taxon>ecological metagenomes</taxon>
    </lineage>
</organism>
<dbReference type="AlphaFoldDB" id="A0A382DQI7"/>
<dbReference type="InterPro" id="IPR005180">
    <property type="entry name" value="DUF302"/>
</dbReference>
<dbReference type="PIRSF" id="PIRSF021774">
    <property type="entry name" value="UCP021774"/>
    <property type="match status" value="1"/>
</dbReference>
<gene>
    <name evidence="2" type="ORF">METZ01_LOCUS193323</name>
</gene>
<dbReference type="CDD" id="cd14797">
    <property type="entry name" value="DUF302"/>
    <property type="match status" value="1"/>
</dbReference>
<proteinExistence type="predicted"/>
<evidence type="ECO:0000313" key="2">
    <source>
        <dbReference type="EMBL" id="SVB40469.1"/>
    </source>
</evidence>
<dbReference type="PANTHER" id="PTHR38342">
    <property type="entry name" value="SLR5037 PROTEIN"/>
    <property type="match status" value="1"/>
</dbReference>
<dbReference type="SUPFAM" id="SSF103247">
    <property type="entry name" value="TT1751-like"/>
    <property type="match status" value="1"/>
</dbReference>
<dbReference type="Gene3D" id="3.30.310.70">
    <property type="entry name" value="TT1751-like domain"/>
    <property type="match status" value="1"/>
</dbReference>
<dbReference type="PANTHER" id="PTHR38342:SF1">
    <property type="entry name" value="SLR5037 PROTEIN"/>
    <property type="match status" value="1"/>
</dbReference>
<feature type="domain" description="DUF302" evidence="1">
    <location>
        <begin position="36"/>
        <end position="97"/>
    </location>
</feature>
<sequence length="129" mass="14549">MLNYKISKTVKESFDAIDSRIRETLSQNGFGIITEIDLKATIKEKLDKEHRRHKILGACNPNIAYDSLNRDINVSLIMPCNVCVIDNEDGTTTVSAVETEQLLAIIDNERFIDIAREIDDLLKNAINSI</sequence>
<dbReference type="InterPro" id="IPR035923">
    <property type="entry name" value="TT1751-like_sf"/>
</dbReference>
<reference evidence="2" key="1">
    <citation type="submission" date="2018-05" db="EMBL/GenBank/DDBJ databases">
        <authorList>
            <person name="Lanie J.A."/>
            <person name="Ng W.-L."/>
            <person name="Kazmierczak K.M."/>
            <person name="Andrzejewski T.M."/>
            <person name="Davidsen T.M."/>
            <person name="Wayne K.J."/>
            <person name="Tettelin H."/>
            <person name="Glass J.I."/>
            <person name="Rusch D."/>
            <person name="Podicherti R."/>
            <person name="Tsui H.-C.T."/>
            <person name="Winkler M.E."/>
        </authorList>
    </citation>
    <scope>NUCLEOTIDE SEQUENCE</scope>
</reference>
<dbReference type="InterPro" id="IPR016796">
    <property type="entry name" value="UCP021774"/>
</dbReference>
<protein>
    <recommendedName>
        <fullName evidence="1">DUF302 domain-containing protein</fullName>
    </recommendedName>
</protein>
<dbReference type="Pfam" id="PF03625">
    <property type="entry name" value="DUF302"/>
    <property type="match status" value="1"/>
</dbReference>
<evidence type="ECO:0000259" key="1">
    <source>
        <dbReference type="Pfam" id="PF03625"/>
    </source>
</evidence>
<name>A0A382DQI7_9ZZZZ</name>